<keyword evidence="1" id="KW-0812">Transmembrane</keyword>
<gene>
    <name evidence="3" type="ORF">OEV98_17495</name>
</gene>
<keyword evidence="3" id="KW-0645">Protease</keyword>
<feature type="transmembrane region" description="Helical" evidence="1">
    <location>
        <begin position="203"/>
        <end position="221"/>
    </location>
</feature>
<keyword evidence="3" id="KW-0378">Hydrolase</keyword>
<dbReference type="GO" id="GO:0080120">
    <property type="term" value="P:CAAX-box protein maturation"/>
    <property type="evidence" value="ECO:0007669"/>
    <property type="project" value="UniProtKB-ARBA"/>
</dbReference>
<name>A0AAE3IVG3_9BACI</name>
<evidence type="ECO:0000256" key="1">
    <source>
        <dbReference type="SAM" id="Phobius"/>
    </source>
</evidence>
<feature type="transmembrane region" description="Helical" evidence="1">
    <location>
        <begin position="227"/>
        <end position="243"/>
    </location>
</feature>
<keyword evidence="1" id="KW-0472">Membrane</keyword>
<feature type="transmembrane region" description="Helical" evidence="1">
    <location>
        <begin position="155"/>
        <end position="174"/>
    </location>
</feature>
<dbReference type="RefSeq" id="WP_263074643.1">
    <property type="nucleotide sequence ID" value="NZ_JAOUSF010000009.1"/>
</dbReference>
<sequence>MKRNYQLIVYTYIAMQLFSGFGVQLTAAILQGFGIADENLKLTALAVWLVFSFGATLIIILLLLRDEFYLRDKFATSLPKSLLWAIFGVFLALFAQAIAAQIEYLFGVRPGSENTQNILELINKAPIIIIVSSVVGPILEEIVFRKIIFGTLYKYFNFFVSALVSALLFSVAHLELEHTLLYAAIGFTFAFLYVKTKRIIVPILTHILMNTYVVIIQLSYHDQQAESIHFIGGFLIHILNNLFSN</sequence>
<dbReference type="InterPro" id="IPR003675">
    <property type="entry name" value="Rce1/LyrA-like_dom"/>
</dbReference>
<feature type="transmembrane region" description="Helical" evidence="1">
    <location>
        <begin position="84"/>
        <end position="105"/>
    </location>
</feature>
<feature type="transmembrane region" description="Helical" evidence="1">
    <location>
        <begin position="7"/>
        <end position="30"/>
    </location>
</feature>
<feature type="transmembrane region" description="Helical" evidence="1">
    <location>
        <begin position="180"/>
        <end position="196"/>
    </location>
</feature>
<dbReference type="AlphaFoldDB" id="A0AAE3IVG3"/>
<comment type="caution">
    <text evidence="3">The sequence shown here is derived from an EMBL/GenBank/DDBJ whole genome shotgun (WGS) entry which is preliminary data.</text>
</comment>
<protein>
    <submittedName>
        <fullName evidence="3">CPBP family intramembrane metalloprotease</fullName>
    </submittedName>
</protein>
<dbReference type="GO" id="GO:0008237">
    <property type="term" value="F:metallopeptidase activity"/>
    <property type="evidence" value="ECO:0007669"/>
    <property type="project" value="UniProtKB-KW"/>
</dbReference>
<organism evidence="3 4">
    <name type="scientific">Perspicuibacillus lycopersici</name>
    <dbReference type="NCBI Taxonomy" id="1325689"/>
    <lineage>
        <taxon>Bacteria</taxon>
        <taxon>Bacillati</taxon>
        <taxon>Bacillota</taxon>
        <taxon>Bacilli</taxon>
        <taxon>Bacillales</taxon>
        <taxon>Bacillaceae</taxon>
        <taxon>Perspicuibacillus</taxon>
    </lineage>
</organism>
<feature type="transmembrane region" description="Helical" evidence="1">
    <location>
        <begin position="125"/>
        <end position="143"/>
    </location>
</feature>
<evidence type="ECO:0000313" key="4">
    <source>
        <dbReference type="Proteomes" id="UP001209318"/>
    </source>
</evidence>
<keyword evidence="1" id="KW-1133">Transmembrane helix</keyword>
<keyword evidence="4" id="KW-1185">Reference proteome</keyword>
<keyword evidence="3" id="KW-0482">Metalloprotease</keyword>
<evidence type="ECO:0000313" key="3">
    <source>
        <dbReference type="EMBL" id="MCU9615323.1"/>
    </source>
</evidence>
<dbReference type="Pfam" id="PF02517">
    <property type="entry name" value="Rce1-like"/>
    <property type="match status" value="1"/>
</dbReference>
<feature type="transmembrane region" description="Helical" evidence="1">
    <location>
        <begin position="42"/>
        <end position="64"/>
    </location>
</feature>
<dbReference type="PANTHER" id="PTHR36435:SF6">
    <property type="entry name" value="ABORTIVE INFECTION PROTEIN"/>
    <property type="match status" value="1"/>
</dbReference>
<dbReference type="GO" id="GO:0004175">
    <property type="term" value="F:endopeptidase activity"/>
    <property type="evidence" value="ECO:0007669"/>
    <property type="project" value="UniProtKB-ARBA"/>
</dbReference>
<dbReference type="EMBL" id="JAOUSF010000009">
    <property type="protein sequence ID" value="MCU9615323.1"/>
    <property type="molecule type" value="Genomic_DNA"/>
</dbReference>
<evidence type="ECO:0000259" key="2">
    <source>
        <dbReference type="Pfam" id="PF02517"/>
    </source>
</evidence>
<reference evidence="3" key="1">
    <citation type="submission" date="2022-10" db="EMBL/GenBank/DDBJ databases">
        <title>Description of Fervidibacillus gen. nov. in the family Fervidibacillaceae fam. nov. with two species, Fervidibacillus albus sp. nov., and Fervidibacillus halotolerans sp. nov., isolated from tidal flat sediments.</title>
        <authorList>
            <person name="Kwon K.K."/>
            <person name="Yang S.-H."/>
        </authorList>
    </citation>
    <scope>NUCLEOTIDE SEQUENCE</scope>
    <source>
        <strain evidence="3">JCM 19140</strain>
    </source>
</reference>
<proteinExistence type="predicted"/>
<dbReference type="Proteomes" id="UP001209318">
    <property type="component" value="Unassembled WGS sequence"/>
</dbReference>
<feature type="domain" description="CAAX prenyl protease 2/Lysostaphin resistance protein A-like" evidence="2">
    <location>
        <begin position="126"/>
        <end position="211"/>
    </location>
</feature>
<accession>A0AAE3IVG3</accession>
<dbReference type="PANTHER" id="PTHR36435">
    <property type="entry name" value="SLR1288 PROTEIN"/>
    <property type="match status" value="1"/>
</dbReference>
<dbReference type="InterPro" id="IPR052710">
    <property type="entry name" value="CAAX_protease"/>
</dbReference>